<comment type="caution">
    <text evidence="3">The sequence shown here is derived from an EMBL/GenBank/DDBJ whole genome shotgun (WGS) entry which is preliminary data.</text>
</comment>
<dbReference type="Proteomes" id="UP001177140">
    <property type="component" value="Unassembled WGS sequence"/>
</dbReference>
<dbReference type="EMBL" id="JAJJMA010093464">
    <property type="protein sequence ID" value="MCL7029727.1"/>
    <property type="molecule type" value="Genomic_DNA"/>
</dbReference>
<keyword evidence="1" id="KW-0479">Metal-binding</keyword>
<proteinExistence type="predicted"/>
<dbReference type="Gene3D" id="3.40.50.150">
    <property type="entry name" value="Vaccinia Virus protein VP39"/>
    <property type="match status" value="1"/>
</dbReference>
<accession>A0AA41S3V0</accession>
<dbReference type="InterPro" id="IPR005299">
    <property type="entry name" value="MeTrfase_7"/>
</dbReference>
<keyword evidence="4" id="KW-1185">Reference proteome</keyword>
<organism evidence="3 4">
    <name type="scientific">Papaver nudicaule</name>
    <name type="common">Iceland poppy</name>
    <dbReference type="NCBI Taxonomy" id="74823"/>
    <lineage>
        <taxon>Eukaryota</taxon>
        <taxon>Viridiplantae</taxon>
        <taxon>Streptophyta</taxon>
        <taxon>Embryophyta</taxon>
        <taxon>Tracheophyta</taxon>
        <taxon>Spermatophyta</taxon>
        <taxon>Magnoliopsida</taxon>
        <taxon>Ranunculales</taxon>
        <taxon>Papaveraceae</taxon>
        <taxon>Papaveroideae</taxon>
        <taxon>Papaver</taxon>
    </lineage>
</organism>
<dbReference type="SUPFAM" id="SSF53335">
    <property type="entry name" value="S-adenosyl-L-methionine-dependent methyltransferases"/>
    <property type="match status" value="1"/>
</dbReference>
<dbReference type="InterPro" id="IPR029063">
    <property type="entry name" value="SAM-dependent_MTases_sf"/>
</dbReference>
<gene>
    <name evidence="3" type="ORF">MKW94_001660</name>
</gene>
<reference evidence="3" key="1">
    <citation type="submission" date="2022-03" db="EMBL/GenBank/DDBJ databases">
        <title>A functionally conserved STORR gene fusion in Papaver species that diverged 16.8 million years ago.</title>
        <authorList>
            <person name="Catania T."/>
        </authorList>
    </citation>
    <scope>NUCLEOTIDE SEQUENCE</scope>
    <source>
        <strain evidence="3">S-191538</strain>
    </source>
</reference>
<dbReference type="GO" id="GO:0008168">
    <property type="term" value="F:methyltransferase activity"/>
    <property type="evidence" value="ECO:0007669"/>
    <property type="project" value="InterPro"/>
</dbReference>
<dbReference type="AlphaFoldDB" id="A0AA41S3V0"/>
<dbReference type="InterPro" id="IPR042086">
    <property type="entry name" value="MeTrfase_capping"/>
</dbReference>
<evidence type="ECO:0000256" key="1">
    <source>
        <dbReference type="ARBA" id="ARBA00022723"/>
    </source>
</evidence>
<evidence type="ECO:0000313" key="4">
    <source>
        <dbReference type="Proteomes" id="UP001177140"/>
    </source>
</evidence>
<dbReference type="PANTHER" id="PTHR31009">
    <property type="entry name" value="S-ADENOSYL-L-METHIONINE:CARBOXYL METHYLTRANSFERASE FAMILY PROTEIN"/>
    <property type="match status" value="1"/>
</dbReference>
<evidence type="ECO:0000313" key="3">
    <source>
        <dbReference type="EMBL" id="MCL7029727.1"/>
    </source>
</evidence>
<dbReference type="Pfam" id="PF03492">
    <property type="entry name" value="Methyltransf_7"/>
    <property type="match status" value="1"/>
</dbReference>
<evidence type="ECO:0000256" key="2">
    <source>
        <dbReference type="ARBA" id="ARBA00022842"/>
    </source>
</evidence>
<dbReference type="GO" id="GO:0046872">
    <property type="term" value="F:metal ion binding"/>
    <property type="evidence" value="ECO:0007669"/>
    <property type="project" value="UniProtKB-KW"/>
</dbReference>
<protein>
    <submittedName>
        <fullName evidence="3">Uncharacterized protein</fullName>
    </submittedName>
</protein>
<sequence>MPIIEEAILNILSKLYISTSTIPTTRKTIIGIAELGCSSGPNALIVVSHILETIYNKHCESGSIVTPEILVFLNDLPGNDFNTLFKDVGSFCDELRRTKGDDFGPCFVAGMPGTFYSRRFPSNTLHIVHSSYSLMWLSQDPQGIEKTNKGNFYIAKSSPPSVITAYLSQFKKDFRVFLECRSEELVSEGRMVLTLVGRSAGSDPTSKECCSFWELLALSAHDMVLKGAIEEEKLDLFNIPTYFPSPEEVKSVIESEGSFTINQLETFHVNWDGSDSKEDDNSMTNNFIRSHHIADVLRAVTEPLVANHFGEEIMDELYGRFRERIEEYAAKEKTQYTNFVISTTKVHKDLMHAI</sequence>
<dbReference type="Gene3D" id="1.10.1200.270">
    <property type="entry name" value="Methyltransferase, alpha-helical capping domain"/>
    <property type="match status" value="1"/>
</dbReference>
<keyword evidence="2" id="KW-0460">Magnesium</keyword>
<name>A0AA41S3V0_PAPNU</name>